<dbReference type="EMBL" id="VYSG01000001">
    <property type="protein sequence ID" value="NEG69869.1"/>
    <property type="molecule type" value="Genomic_DNA"/>
</dbReference>
<dbReference type="AlphaFoldDB" id="A0A6I5N2I9"/>
<dbReference type="PANTHER" id="PTHR43305:SF1">
    <property type="entry name" value="FAMILY N-ACETYLTRANSFERASE, PUTATIVE (AFU_ORTHOLOGUE AFUA_2G01380)-RELATED"/>
    <property type="match status" value="1"/>
</dbReference>
<dbReference type="Proteomes" id="UP000469292">
    <property type="component" value="Unassembled WGS sequence"/>
</dbReference>
<evidence type="ECO:0000313" key="2">
    <source>
        <dbReference type="EMBL" id="NEG69869.1"/>
    </source>
</evidence>
<name>A0A6I5N2I9_9BIFI</name>
<gene>
    <name evidence="2" type="ORF">F6S87_04485</name>
</gene>
<dbReference type="GO" id="GO:0016747">
    <property type="term" value="F:acyltransferase activity, transferring groups other than amino-acyl groups"/>
    <property type="evidence" value="ECO:0007669"/>
    <property type="project" value="InterPro"/>
</dbReference>
<accession>A0A6I5N2I9</accession>
<dbReference type="SUPFAM" id="SSF55729">
    <property type="entry name" value="Acyl-CoA N-acyltransferases (Nat)"/>
    <property type="match status" value="1"/>
</dbReference>
<dbReference type="Pfam" id="PF00583">
    <property type="entry name" value="Acetyltransf_1"/>
    <property type="match status" value="1"/>
</dbReference>
<dbReference type="CDD" id="cd04301">
    <property type="entry name" value="NAT_SF"/>
    <property type="match status" value="1"/>
</dbReference>
<proteinExistence type="predicted"/>
<evidence type="ECO:0000259" key="1">
    <source>
        <dbReference type="PROSITE" id="PS51186"/>
    </source>
</evidence>
<organism evidence="2 3">
    <name type="scientific">Bifidobacterium choloepi</name>
    <dbReference type="NCBI Taxonomy" id="2614131"/>
    <lineage>
        <taxon>Bacteria</taxon>
        <taxon>Bacillati</taxon>
        <taxon>Actinomycetota</taxon>
        <taxon>Actinomycetes</taxon>
        <taxon>Bifidobacteriales</taxon>
        <taxon>Bifidobacteriaceae</taxon>
        <taxon>Bifidobacterium</taxon>
    </lineage>
</organism>
<dbReference type="Gene3D" id="3.40.630.30">
    <property type="match status" value="1"/>
</dbReference>
<feature type="domain" description="N-acetyltransferase" evidence="1">
    <location>
        <begin position="38"/>
        <end position="181"/>
    </location>
</feature>
<dbReference type="InterPro" id="IPR016181">
    <property type="entry name" value="Acyl_CoA_acyltransferase"/>
</dbReference>
<sequence length="181" mass="20542">MEKRTNTDPAAISPEVEKHARHVIEIVPAHDDPQDFVGLVREYTEQARRDGVDAEELFASQDLDAELSDVGRKYGMPYGRMYVAIEDGHPAGCAALTKNDDEHCEVKRLYVRPEYRGQGVSRALLDRACEDARDIGYKHMRLDTLPSMKSAVRLYERYGFHEIGNYNGNPVKSAIFLEKDL</sequence>
<keyword evidence="3" id="KW-1185">Reference proteome</keyword>
<dbReference type="InterPro" id="IPR052777">
    <property type="entry name" value="Acetyltransferase_Enz"/>
</dbReference>
<dbReference type="InterPro" id="IPR000182">
    <property type="entry name" value="GNAT_dom"/>
</dbReference>
<dbReference type="PANTHER" id="PTHR43305">
    <property type="entry name" value="FAMILY N-ACETYLTRANSFERASE, PUTATIVE (AFU_ORTHOLOGUE AFUA_2G01380)-RELATED"/>
    <property type="match status" value="1"/>
</dbReference>
<protein>
    <submittedName>
        <fullName evidence="2">GNAT family N-acetyltransferase</fullName>
    </submittedName>
</protein>
<evidence type="ECO:0000313" key="3">
    <source>
        <dbReference type="Proteomes" id="UP000469292"/>
    </source>
</evidence>
<dbReference type="RefSeq" id="WP_163227388.1">
    <property type="nucleotide sequence ID" value="NZ_VYSG01000001.1"/>
</dbReference>
<keyword evidence="2" id="KW-0808">Transferase</keyword>
<reference evidence="2 3" key="1">
    <citation type="submission" date="2019-09" db="EMBL/GenBank/DDBJ databases">
        <title>Phylogenetic characterization of a novel taxon of the genus Bifidobacterium: Bifidobacterium choloepi sp. nov.</title>
        <authorList>
            <person name="Modesto M."/>
            <person name="Satti M."/>
        </authorList>
    </citation>
    <scope>NUCLEOTIDE SEQUENCE [LARGE SCALE GENOMIC DNA]</scope>
    <source>
        <strain evidence="2 3">BRDM6</strain>
    </source>
</reference>
<comment type="caution">
    <text evidence="2">The sequence shown here is derived from an EMBL/GenBank/DDBJ whole genome shotgun (WGS) entry which is preliminary data.</text>
</comment>
<dbReference type="PROSITE" id="PS51186">
    <property type="entry name" value="GNAT"/>
    <property type="match status" value="1"/>
</dbReference>